<dbReference type="Proteomes" id="UP001589709">
    <property type="component" value="Unassembled WGS sequence"/>
</dbReference>
<organism evidence="2 3">
    <name type="scientific">Streptomyces cinereospinus</name>
    <dbReference type="NCBI Taxonomy" id="285561"/>
    <lineage>
        <taxon>Bacteria</taxon>
        <taxon>Bacillati</taxon>
        <taxon>Actinomycetota</taxon>
        <taxon>Actinomycetes</taxon>
        <taxon>Kitasatosporales</taxon>
        <taxon>Streptomycetaceae</taxon>
        <taxon>Streptomyces</taxon>
    </lineage>
</organism>
<keyword evidence="1" id="KW-0812">Transmembrane</keyword>
<evidence type="ECO:0000313" key="3">
    <source>
        <dbReference type="Proteomes" id="UP001589709"/>
    </source>
</evidence>
<name>A0ABV5MXH6_9ACTN</name>
<feature type="transmembrane region" description="Helical" evidence="1">
    <location>
        <begin position="270"/>
        <end position="291"/>
    </location>
</feature>
<feature type="transmembrane region" description="Helical" evidence="1">
    <location>
        <begin position="95"/>
        <end position="112"/>
    </location>
</feature>
<dbReference type="RefSeq" id="WP_381344060.1">
    <property type="nucleotide sequence ID" value="NZ_JBHMCY010000011.1"/>
</dbReference>
<evidence type="ECO:0008006" key="4">
    <source>
        <dbReference type="Google" id="ProtNLM"/>
    </source>
</evidence>
<keyword evidence="1" id="KW-1133">Transmembrane helix</keyword>
<sequence length="304" mass="33054">MRPFPQRGDASLWARISGLRGAEWPPLRELLRAGRSRVHGCVWALVLFPCTWFVIPPLLLCYASARSARLRAHRLFPVHAHRRFDDPPVWRVQKARAWTAGAMSVLLLLVYGRPEDISEAQQQYMLRLAATPPLLLVSAPAVIALLFRVASSAARAEMRSRVRAAGRSALWYVGAVTAVPLCLAGITLVAGQEPAATQDPWYVTVVTLALAVPMVWLLFFLGFATGPAIRSGFNAADVHPALPALLTGVLVWEFAALSWAAGGLPPGPPLIQVLALLGGPASVTAVAWWEIGRLRDRHGVRLRG</sequence>
<feature type="transmembrane region" description="Helical" evidence="1">
    <location>
        <begin position="244"/>
        <end position="264"/>
    </location>
</feature>
<keyword evidence="3" id="KW-1185">Reference proteome</keyword>
<feature type="transmembrane region" description="Helical" evidence="1">
    <location>
        <begin position="169"/>
        <end position="189"/>
    </location>
</feature>
<feature type="transmembrane region" description="Helical" evidence="1">
    <location>
        <begin position="201"/>
        <end position="223"/>
    </location>
</feature>
<evidence type="ECO:0000256" key="1">
    <source>
        <dbReference type="SAM" id="Phobius"/>
    </source>
</evidence>
<feature type="transmembrane region" description="Helical" evidence="1">
    <location>
        <begin position="42"/>
        <end position="65"/>
    </location>
</feature>
<keyword evidence="1" id="KW-0472">Membrane</keyword>
<gene>
    <name evidence="2" type="ORF">ACFF45_08445</name>
</gene>
<protein>
    <recommendedName>
        <fullName evidence="4">Integral membrane protein</fullName>
    </recommendedName>
</protein>
<feature type="transmembrane region" description="Helical" evidence="1">
    <location>
        <begin position="124"/>
        <end position="149"/>
    </location>
</feature>
<proteinExistence type="predicted"/>
<reference evidence="2 3" key="1">
    <citation type="submission" date="2024-09" db="EMBL/GenBank/DDBJ databases">
        <authorList>
            <person name="Sun Q."/>
            <person name="Mori K."/>
        </authorList>
    </citation>
    <scope>NUCLEOTIDE SEQUENCE [LARGE SCALE GENOMIC DNA]</scope>
    <source>
        <strain evidence="2 3">JCM 6917</strain>
    </source>
</reference>
<comment type="caution">
    <text evidence="2">The sequence shown here is derived from an EMBL/GenBank/DDBJ whole genome shotgun (WGS) entry which is preliminary data.</text>
</comment>
<accession>A0ABV5MXH6</accession>
<evidence type="ECO:0000313" key="2">
    <source>
        <dbReference type="EMBL" id="MFB9462742.1"/>
    </source>
</evidence>
<dbReference type="EMBL" id="JBHMCY010000011">
    <property type="protein sequence ID" value="MFB9462742.1"/>
    <property type="molecule type" value="Genomic_DNA"/>
</dbReference>